<name>B4SD79_PELPB</name>
<dbReference type="KEGG" id="pph:Ppha_2133"/>
<accession>B4SD79</accession>
<reference evidence="1 2" key="1">
    <citation type="submission" date="2008-06" db="EMBL/GenBank/DDBJ databases">
        <title>Complete sequence of Pelodictyon phaeoclathratiforme BU-1.</title>
        <authorList>
            <consortium name="US DOE Joint Genome Institute"/>
            <person name="Lucas S."/>
            <person name="Copeland A."/>
            <person name="Lapidus A."/>
            <person name="Glavina del Rio T."/>
            <person name="Dalin E."/>
            <person name="Tice H."/>
            <person name="Bruce D."/>
            <person name="Goodwin L."/>
            <person name="Pitluck S."/>
            <person name="Schmutz J."/>
            <person name="Larimer F."/>
            <person name="Land M."/>
            <person name="Hauser L."/>
            <person name="Kyrpides N."/>
            <person name="Mikhailova N."/>
            <person name="Liu Z."/>
            <person name="Li T."/>
            <person name="Zhao F."/>
            <person name="Overmann J."/>
            <person name="Bryant D.A."/>
            <person name="Richardson P."/>
        </authorList>
    </citation>
    <scope>NUCLEOTIDE SEQUENCE [LARGE SCALE GENOMIC DNA]</scope>
    <source>
        <strain evidence="2">DSM 5477 / BU-1</strain>
    </source>
</reference>
<dbReference type="HOGENOM" id="CLU_1602005_0_0_10"/>
<dbReference type="STRING" id="324925.Ppha_2133"/>
<proteinExistence type="predicted"/>
<dbReference type="OrthoDB" id="5515339at2"/>
<protein>
    <submittedName>
        <fullName evidence="1">Uncharacterized protein</fullName>
    </submittedName>
</protein>
<dbReference type="eggNOG" id="ENOG502ZBNP">
    <property type="taxonomic scope" value="Bacteria"/>
</dbReference>
<evidence type="ECO:0000313" key="2">
    <source>
        <dbReference type="Proteomes" id="UP000002724"/>
    </source>
</evidence>
<dbReference type="AlphaFoldDB" id="B4SD79"/>
<dbReference type="Proteomes" id="UP000002724">
    <property type="component" value="Chromosome"/>
</dbReference>
<gene>
    <name evidence="1" type="ordered locus">Ppha_2133</name>
</gene>
<keyword evidence="2" id="KW-1185">Reference proteome</keyword>
<sequence>MRQLFDTVWQRQGTSWIWDEEARNQVCLASEVWSLRQFMQAVGKWPEELPGNNGRTLVVAGLDGSLDLLTPEDAEFWLGDAVKSAILSFQDEYGSEGALIFWLPLGRNRIEVHIPTDEVKWLCEAPFRESKLDFGRILWGQANEYPQEIFLKERDKSAGLFHSRIT</sequence>
<organism evidence="1 2">
    <name type="scientific">Pelodictyon phaeoclathratiforme (strain DSM 5477 / BU-1)</name>
    <dbReference type="NCBI Taxonomy" id="324925"/>
    <lineage>
        <taxon>Bacteria</taxon>
        <taxon>Pseudomonadati</taxon>
        <taxon>Chlorobiota</taxon>
        <taxon>Chlorobiia</taxon>
        <taxon>Chlorobiales</taxon>
        <taxon>Chlorobiaceae</taxon>
        <taxon>Chlorobium/Pelodictyon group</taxon>
        <taxon>Pelodictyon</taxon>
    </lineage>
</organism>
<dbReference type="RefSeq" id="WP_012508815.1">
    <property type="nucleotide sequence ID" value="NC_011060.1"/>
</dbReference>
<dbReference type="EMBL" id="CP001110">
    <property type="protein sequence ID" value="ACF44338.1"/>
    <property type="molecule type" value="Genomic_DNA"/>
</dbReference>
<evidence type="ECO:0000313" key="1">
    <source>
        <dbReference type="EMBL" id="ACF44338.1"/>
    </source>
</evidence>